<dbReference type="GeneID" id="101854984"/>
<reference evidence="8" key="1">
    <citation type="submission" date="2025-08" db="UniProtKB">
        <authorList>
            <consortium name="RefSeq"/>
        </authorList>
    </citation>
    <scope>IDENTIFICATION</scope>
</reference>
<keyword evidence="2 5" id="KW-0812">Transmembrane</keyword>
<organism evidence="7 8">
    <name type="scientific">Aplysia californica</name>
    <name type="common">California sea hare</name>
    <dbReference type="NCBI Taxonomy" id="6500"/>
    <lineage>
        <taxon>Eukaryota</taxon>
        <taxon>Metazoa</taxon>
        <taxon>Spiralia</taxon>
        <taxon>Lophotrochozoa</taxon>
        <taxon>Mollusca</taxon>
        <taxon>Gastropoda</taxon>
        <taxon>Heterobranchia</taxon>
        <taxon>Euthyneura</taxon>
        <taxon>Tectipleura</taxon>
        <taxon>Aplysiida</taxon>
        <taxon>Aplysioidea</taxon>
        <taxon>Aplysiidae</taxon>
        <taxon>Aplysia</taxon>
    </lineage>
</organism>
<dbReference type="Pfam" id="PF07690">
    <property type="entry name" value="MFS_1"/>
    <property type="match status" value="1"/>
</dbReference>
<evidence type="ECO:0000256" key="3">
    <source>
        <dbReference type="ARBA" id="ARBA00022989"/>
    </source>
</evidence>
<keyword evidence="4 5" id="KW-0472">Membrane</keyword>
<evidence type="ECO:0000256" key="2">
    <source>
        <dbReference type="ARBA" id="ARBA00022692"/>
    </source>
</evidence>
<evidence type="ECO:0000313" key="8">
    <source>
        <dbReference type="RefSeq" id="XP_035828681.1"/>
    </source>
</evidence>
<dbReference type="InterPro" id="IPR011701">
    <property type="entry name" value="MFS"/>
</dbReference>
<name>A0ABM1W1Y8_APLCA</name>
<evidence type="ECO:0000313" key="7">
    <source>
        <dbReference type="Proteomes" id="UP000694888"/>
    </source>
</evidence>
<dbReference type="PROSITE" id="PS50850">
    <property type="entry name" value="MFS"/>
    <property type="match status" value="1"/>
</dbReference>
<dbReference type="InterPro" id="IPR005829">
    <property type="entry name" value="Sugar_transporter_CS"/>
</dbReference>
<protein>
    <submittedName>
        <fullName evidence="8">Solute carrier family 22 member 7-like</fullName>
    </submittedName>
</protein>
<keyword evidence="3 5" id="KW-1133">Transmembrane helix</keyword>
<evidence type="ECO:0000259" key="6">
    <source>
        <dbReference type="PROSITE" id="PS50850"/>
    </source>
</evidence>
<evidence type="ECO:0000256" key="5">
    <source>
        <dbReference type="SAM" id="Phobius"/>
    </source>
</evidence>
<keyword evidence="7" id="KW-1185">Reference proteome</keyword>
<feature type="transmembrane region" description="Helical" evidence="5">
    <location>
        <begin position="215"/>
        <end position="233"/>
    </location>
</feature>
<feature type="domain" description="Major facilitator superfamily (MFS) profile" evidence="6">
    <location>
        <begin position="23"/>
        <end position="256"/>
    </location>
</feature>
<dbReference type="PANTHER" id="PTHR24064">
    <property type="entry name" value="SOLUTE CARRIER FAMILY 22 MEMBER"/>
    <property type="match status" value="1"/>
</dbReference>
<dbReference type="Gene3D" id="1.20.1250.20">
    <property type="entry name" value="MFS general substrate transporter like domains"/>
    <property type="match status" value="1"/>
</dbReference>
<evidence type="ECO:0000256" key="4">
    <source>
        <dbReference type="ARBA" id="ARBA00023136"/>
    </source>
</evidence>
<dbReference type="InterPro" id="IPR036259">
    <property type="entry name" value="MFS_trans_sf"/>
</dbReference>
<proteinExistence type="predicted"/>
<dbReference type="RefSeq" id="XP_035828681.1">
    <property type="nucleotide sequence ID" value="XM_035972788.1"/>
</dbReference>
<evidence type="ECO:0000256" key="1">
    <source>
        <dbReference type="ARBA" id="ARBA00004141"/>
    </source>
</evidence>
<comment type="subcellular location">
    <subcellularLocation>
        <location evidence="1">Membrane</location>
        <topology evidence="1">Multi-pass membrane protein</topology>
    </subcellularLocation>
</comment>
<sequence>MAVSSLAEVLNQAGNEGRFQVLSLLAITLPRVPIHWSLTMMSYGGYTPDWCCVPSHLNVNDECGVVVANAYQGPGTSNYSTAPSVPSLLSQCLNDSTCPRKQFVSEDDASTVVTEWDLVCDLEWVVPVISSVQMGGVAVGALACGYASDLWGRRRVHFSMLLLHTLLNVIAGFSVSWQMFAVLRFFLGVSIGGYTVVHVPYVLEFQSPRWRAIPAAVPFSPLGASLLPLGAWLLPDWRWMHFICAILNAPFLLTYL</sequence>
<feature type="transmembrane region" description="Helical" evidence="5">
    <location>
        <begin position="158"/>
        <end position="177"/>
    </location>
</feature>
<dbReference type="Proteomes" id="UP000694888">
    <property type="component" value="Unplaced"/>
</dbReference>
<dbReference type="PROSITE" id="PS00217">
    <property type="entry name" value="SUGAR_TRANSPORT_2"/>
    <property type="match status" value="1"/>
</dbReference>
<accession>A0ABM1W1Y8</accession>
<dbReference type="InterPro" id="IPR020846">
    <property type="entry name" value="MFS_dom"/>
</dbReference>
<feature type="transmembrane region" description="Helical" evidence="5">
    <location>
        <begin position="183"/>
        <end position="203"/>
    </location>
</feature>
<gene>
    <name evidence="8" type="primary">LOC101854984</name>
</gene>
<dbReference type="SUPFAM" id="SSF103473">
    <property type="entry name" value="MFS general substrate transporter"/>
    <property type="match status" value="1"/>
</dbReference>